<proteinExistence type="predicted"/>
<dbReference type="eggNOG" id="ENOG5033DTT">
    <property type="taxonomic scope" value="Bacteria"/>
</dbReference>
<reference evidence="1 2" key="1">
    <citation type="submission" date="2007-03" db="EMBL/GenBank/DDBJ databases">
        <authorList>
            <person name="Stal L."/>
            <person name="Ferriera S."/>
            <person name="Johnson J."/>
            <person name="Kravitz S."/>
            <person name="Beeson K."/>
            <person name="Sutton G."/>
            <person name="Rogers Y.-H."/>
            <person name="Friedman R."/>
            <person name="Frazier M."/>
            <person name="Venter J.C."/>
        </authorList>
    </citation>
    <scope>NUCLEOTIDE SEQUENCE [LARGE SCALE GENOMIC DNA]</scope>
    <source>
        <strain evidence="1 2">CCY0110</strain>
    </source>
</reference>
<protein>
    <submittedName>
        <fullName evidence="1">Uncharacterized protein</fullName>
    </submittedName>
</protein>
<dbReference type="Pfam" id="PF12441">
    <property type="entry name" value="CopG_antitoxin"/>
    <property type="match status" value="1"/>
</dbReference>
<dbReference type="Proteomes" id="UP000003781">
    <property type="component" value="Unassembled WGS sequence"/>
</dbReference>
<name>A3IQ59_9CHRO</name>
<evidence type="ECO:0000313" key="1">
    <source>
        <dbReference type="EMBL" id="EAZ91399.1"/>
    </source>
</evidence>
<sequence length="86" mass="9947">MNKKSNAVDPIPEEFSSYEAAAEFWDTHDTIDYLDDFETVTLEAELQQRHFAVEIDEDIMKVLFQQAQKKGVAISQLVNDVLREKL</sequence>
<dbReference type="OrthoDB" id="582991at2"/>
<keyword evidence="2" id="KW-1185">Reference proteome</keyword>
<dbReference type="InterPro" id="IPR022148">
    <property type="entry name" value="CopG_antitoxin"/>
</dbReference>
<comment type="caution">
    <text evidence="1">The sequence shown here is derived from an EMBL/GenBank/DDBJ whole genome shotgun (WGS) entry which is preliminary data.</text>
</comment>
<dbReference type="RefSeq" id="WP_008275524.1">
    <property type="nucleotide sequence ID" value="NZ_AAXW01000014.1"/>
</dbReference>
<dbReference type="AlphaFoldDB" id="A3IQ59"/>
<evidence type="ECO:0000313" key="2">
    <source>
        <dbReference type="Proteomes" id="UP000003781"/>
    </source>
</evidence>
<gene>
    <name evidence="1" type="ORF">CY0110_05497</name>
</gene>
<dbReference type="EMBL" id="AAXW01000014">
    <property type="protein sequence ID" value="EAZ91399.1"/>
    <property type="molecule type" value="Genomic_DNA"/>
</dbReference>
<organism evidence="1 2">
    <name type="scientific">Crocosphaera chwakensis CCY0110</name>
    <dbReference type="NCBI Taxonomy" id="391612"/>
    <lineage>
        <taxon>Bacteria</taxon>
        <taxon>Bacillati</taxon>
        <taxon>Cyanobacteriota</taxon>
        <taxon>Cyanophyceae</taxon>
        <taxon>Oscillatoriophycideae</taxon>
        <taxon>Chroococcales</taxon>
        <taxon>Aphanothecaceae</taxon>
        <taxon>Crocosphaera</taxon>
        <taxon>Crocosphaera chwakensis</taxon>
    </lineage>
</organism>
<accession>A3IQ59</accession>